<keyword evidence="4" id="KW-1185">Reference proteome</keyword>
<accession>A0A3P8VJ66</accession>
<dbReference type="InParanoid" id="A0A3P8VJ66"/>
<feature type="signal peptide" evidence="2">
    <location>
        <begin position="1"/>
        <end position="21"/>
    </location>
</feature>
<dbReference type="Pfam" id="PF07326">
    <property type="entry name" value="RCS1"/>
    <property type="match status" value="1"/>
</dbReference>
<feature type="chain" id="PRO_5017928236" evidence="2">
    <location>
        <begin position="22"/>
        <end position="299"/>
    </location>
</feature>
<dbReference type="PANTHER" id="PTHR35819">
    <property type="entry name" value="PICALM INTERACTING MITOTIC REGULATOR PIMREG"/>
    <property type="match status" value="1"/>
</dbReference>
<feature type="compositionally biased region" description="Polar residues" evidence="1">
    <location>
        <begin position="72"/>
        <end position="85"/>
    </location>
</feature>
<evidence type="ECO:0000313" key="3">
    <source>
        <dbReference type="Ensembl" id="ENSCSEP00000015318.1"/>
    </source>
</evidence>
<sequence length="299" mass="33169">MFNAVILVVMASSVMDGVGRAVVGVWRAHTVLDESDGPDSSPEVPDHFRKLRSTSSLNSLRMTLRKRLPLRSVQTNSLPENQTQTKPKEQPKPSTMRKLTRSARNSVTDLYQRLQKSKEFSREDCLVATPGKVYDEEGMDVSNSHTPRCTPGRRATPRRTPRSSSRSCRTPGSRGKRTPEAGVRGVKTGGGRRQLVRMAALRSPFASPNTQSQRIRFDKDLESVSSGLRRLKHLSKAFDEMIGKDDRTSSLAQCGGALMRKLDPSGKLCRSNLTRRATNLSNTVEGWAHTAVNTVRKPN</sequence>
<proteinExistence type="predicted"/>
<organism evidence="3 4">
    <name type="scientific">Cynoglossus semilaevis</name>
    <name type="common">Tongue sole</name>
    <dbReference type="NCBI Taxonomy" id="244447"/>
    <lineage>
        <taxon>Eukaryota</taxon>
        <taxon>Metazoa</taxon>
        <taxon>Chordata</taxon>
        <taxon>Craniata</taxon>
        <taxon>Vertebrata</taxon>
        <taxon>Euteleostomi</taxon>
        <taxon>Actinopterygii</taxon>
        <taxon>Neopterygii</taxon>
        <taxon>Teleostei</taxon>
        <taxon>Neoteleostei</taxon>
        <taxon>Acanthomorphata</taxon>
        <taxon>Carangaria</taxon>
        <taxon>Pleuronectiformes</taxon>
        <taxon>Pleuronectoidei</taxon>
        <taxon>Cynoglossidae</taxon>
        <taxon>Cynoglossinae</taxon>
        <taxon>Cynoglossus</taxon>
    </lineage>
</organism>
<evidence type="ECO:0000256" key="2">
    <source>
        <dbReference type="SAM" id="SignalP"/>
    </source>
</evidence>
<dbReference type="GeneTree" id="ENSGT00390000008128"/>
<dbReference type="OMA" id="SNYYYLM"/>
<dbReference type="InterPro" id="IPR009932">
    <property type="entry name" value="RCS1"/>
</dbReference>
<dbReference type="AlphaFoldDB" id="A0A3P8VJ66"/>
<keyword evidence="2" id="KW-0732">Signal</keyword>
<reference evidence="3" key="2">
    <citation type="submission" date="2025-08" db="UniProtKB">
        <authorList>
            <consortium name="Ensembl"/>
        </authorList>
    </citation>
    <scope>IDENTIFICATION</scope>
</reference>
<evidence type="ECO:0000256" key="1">
    <source>
        <dbReference type="SAM" id="MobiDB-lite"/>
    </source>
</evidence>
<dbReference type="PANTHER" id="PTHR35819:SF1">
    <property type="entry name" value="PROTEIN PIMREG"/>
    <property type="match status" value="1"/>
</dbReference>
<protein>
    <submittedName>
        <fullName evidence="3">Transmembrane and immunoglobulin domain containing 1</fullName>
    </submittedName>
</protein>
<dbReference type="Proteomes" id="UP000265120">
    <property type="component" value="Chromosome 19"/>
</dbReference>
<dbReference type="Ensembl" id="ENSCSET00000015506.1">
    <property type="protein sequence ID" value="ENSCSEP00000015318.1"/>
    <property type="gene ID" value="ENSCSEG00000009846.1"/>
</dbReference>
<name>A0A3P8VJ66_CYNSE</name>
<feature type="compositionally biased region" description="Low complexity" evidence="1">
    <location>
        <begin position="162"/>
        <end position="173"/>
    </location>
</feature>
<feature type="region of interest" description="Disordered" evidence="1">
    <location>
        <begin position="59"/>
        <end position="106"/>
    </location>
</feature>
<feature type="region of interest" description="Disordered" evidence="1">
    <location>
        <begin position="136"/>
        <end position="192"/>
    </location>
</feature>
<dbReference type="STRING" id="244447.ENSCSEP00000015318"/>
<evidence type="ECO:0000313" key="4">
    <source>
        <dbReference type="Proteomes" id="UP000265120"/>
    </source>
</evidence>
<reference evidence="3" key="3">
    <citation type="submission" date="2025-09" db="UniProtKB">
        <authorList>
            <consortium name="Ensembl"/>
        </authorList>
    </citation>
    <scope>IDENTIFICATION</scope>
</reference>
<reference evidence="3 4" key="1">
    <citation type="journal article" date="2014" name="Nat. Genet.">
        <title>Whole-genome sequence of a flatfish provides insights into ZW sex chromosome evolution and adaptation to a benthic lifestyle.</title>
        <authorList>
            <person name="Chen S."/>
            <person name="Zhang G."/>
            <person name="Shao C."/>
            <person name="Huang Q."/>
            <person name="Liu G."/>
            <person name="Zhang P."/>
            <person name="Song W."/>
            <person name="An N."/>
            <person name="Chalopin D."/>
            <person name="Volff J.N."/>
            <person name="Hong Y."/>
            <person name="Li Q."/>
            <person name="Sha Z."/>
            <person name="Zhou H."/>
            <person name="Xie M."/>
            <person name="Yu Q."/>
            <person name="Liu Y."/>
            <person name="Xiang H."/>
            <person name="Wang N."/>
            <person name="Wu K."/>
            <person name="Yang C."/>
            <person name="Zhou Q."/>
            <person name="Liao X."/>
            <person name="Yang L."/>
            <person name="Hu Q."/>
            <person name="Zhang J."/>
            <person name="Meng L."/>
            <person name="Jin L."/>
            <person name="Tian Y."/>
            <person name="Lian J."/>
            <person name="Yang J."/>
            <person name="Miao G."/>
            <person name="Liu S."/>
            <person name="Liang Z."/>
            <person name="Yan F."/>
            <person name="Li Y."/>
            <person name="Sun B."/>
            <person name="Zhang H."/>
            <person name="Zhang J."/>
            <person name="Zhu Y."/>
            <person name="Du M."/>
            <person name="Zhao Y."/>
            <person name="Schartl M."/>
            <person name="Tang Q."/>
            <person name="Wang J."/>
        </authorList>
    </citation>
    <scope>NUCLEOTIDE SEQUENCE</scope>
</reference>